<reference evidence="2" key="1">
    <citation type="journal article" date="2019" name="Int. J. Syst. Evol. Microbiol.">
        <title>The Global Catalogue of Microorganisms (GCM) 10K type strain sequencing project: providing services to taxonomists for standard genome sequencing and annotation.</title>
        <authorList>
            <consortium name="The Broad Institute Genomics Platform"/>
            <consortium name="The Broad Institute Genome Sequencing Center for Infectious Disease"/>
            <person name="Wu L."/>
            <person name="Ma J."/>
        </authorList>
    </citation>
    <scope>NUCLEOTIDE SEQUENCE [LARGE SCALE GENOMIC DNA]</scope>
    <source>
        <strain evidence="2">WLHS5</strain>
    </source>
</reference>
<comment type="caution">
    <text evidence="1">The sequence shown here is derived from an EMBL/GenBank/DDBJ whole genome shotgun (WGS) entry which is preliminary data.</text>
</comment>
<name>A0ABW2LL94_9PSEU</name>
<sequence>MGEQQPEKSDSVPIYEELASELCDPAEEAWHFPPTPAFVHELVADRDEEDEAAAAVS</sequence>
<gene>
    <name evidence="1" type="ORF">ACFQRI_12740</name>
</gene>
<dbReference type="Proteomes" id="UP001596504">
    <property type="component" value="Unassembled WGS sequence"/>
</dbReference>
<accession>A0ABW2LL94</accession>
<dbReference type="RefSeq" id="WP_380667988.1">
    <property type="nucleotide sequence ID" value="NZ_JBHTCJ010000005.1"/>
</dbReference>
<organism evidence="1 2">
    <name type="scientific">Saccharopolyspora griseoalba</name>
    <dbReference type="NCBI Taxonomy" id="1431848"/>
    <lineage>
        <taxon>Bacteria</taxon>
        <taxon>Bacillati</taxon>
        <taxon>Actinomycetota</taxon>
        <taxon>Actinomycetes</taxon>
        <taxon>Pseudonocardiales</taxon>
        <taxon>Pseudonocardiaceae</taxon>
        <taxon>Saccharopolyspora</taxon>
    </lineage>
</organism>
<protein>
    <submittedName>
        <fullName evidence="1">Uncharacterized protein</fullName>
    </submittedName>
</protein>
<evidence type="ECO:0000313" key="1">
    <source>
        <dbReference type="EMBL" id="MFC7342275.1"/>
    </source>
</evidence>
<proteinExistence type="predicted"/>
<dbReference type="EMBL" id="JBHTCJ010000005">
    <property type="protein sequence ID" value="MFC7342275.1"/>
    <property type="molecule type" value="Genomic_DNA"/>
</dbReference>
<keyword evidence="2" id="KW-1185">Reference proteome</keyword>
<evidence type="ECO:0000313" key="2">
    <source>
        <dbReference type="Proteomes" id="UP001596504"/>
    </source>
</evidence>